<evidence type="ECO:0000256" key="1">
    <source>
        <dbReference type="PROSITE-ProRule" id="PRU00339"/>
    </source>
</evidence>
<feature type="repeat" description="TPR" evidence="1">
    <location>
        <begin position="592"/>
        <end position="625"/>
    </location>
</feature>
<dbReference type="SUPFAM" id="SSF52540">
    <property type="entry name" value="P-loop containing nucleoside triphosphate hydrolases"/>
    <property type="match status" value="1"/>
</dbReference>
<keyword evidence="3" id="KW-1185">Reference proteome</keyword>
<dbReference type="PANTHER" id="PTHR47691">
    <property type="entry name" value="REGULATOR-RELATED"/>
    <property type="match status" value="1"/>
</dbReference>
<name>A0A2T0STD1_9PSEU</name>
<dbReference type="GO" id="GO:0043531">
    <property type="term" value="F:ADP binding"/>
    <property type="evidence" value="ECO:0007669"/>
    <property type="project" value="InterPro"/>
</dbReference>
<dbReference type="InterPro" id="IPR027417">
    <property type="entry name" value="P-loop_NTPase"/>
</dbReference>
<proteinExistence type="predicted"/>
<dbReference type="AlphaFoldDB" id="A0A2T0STD1"/>
<protein>
    <submittedName>
        <fullName evidence="2">Tfp pilus assembly protein PilF</fullName>
    </submittedName>
</protein>
<feature type="repeat" description="TPR" evidence="1">
    <location>
        <begin position="512"/>
        <end position="545"/>
    </location>
</feature>
<dbReference type="SUPFAM" id="SSF48452">
    <property type="entry name" value="TPR-like"/>
    <property type="match status" value="2"/>
</dbReference>
<evidence type="ECO:0000313" key="3">
    <source>
        <dbReference type="Proteomes" id="UP000239494"/>
    </source>
</evidence>
<accession>A0A2T0STD1</accession>
<dbReference type="InterPro" id="IPR019734">
    <property type="entry name" value="TPR_rpt"/>
</dbReference>
<dbReference type="Proteomes" id="UP000239494">
    <property type="component" value="Unassembled WGS sequence"/>
</dbReference>
<dbReference type="PRINTS" id="PR00364">
    <property type="entry name" value="DISEASERSIST"/>
</dbReference>
<dbReference type="InterPro" id="IPR011990">
    <property type="entry name" value="TPR-like_helical_dom_sf"/>
</dbReference>
<sequence>MERGAGCRNGDGEAHIVNHLEADGSQVVQAGTVHGGVHFHTTTVSDPGGAPLVPRSLPRDLADFTGREHELRHLLAAVEQAAGDGATAVAIHAIDGMPGVGKTTLGIHAAHTLAPKYPDGMLFLNLWGHTPGQKPRDPFDALHSLMVDLGVRSDVLARHNTLDDRTRLWRSVVADRRLLILLDDATDHHQVTPLLPGTRGSLVLITSRNRFPELDGVHPLTLDVLPPADAARMLLRLARRTPDAAEAEQVTRLVELCGRLPLAIAITASQLRSHPAWPVRHLADTLATQLAQDTDKLEEFDYGDRSVEAAFDTFFRDLPEELRSMFTLLGAHHGPEIDAPAAAALAGTTPARARRTLNALHIRHLVQETSSGRYRLHDLLRAYAHTHATRLSPERRGRAITGVLDYYLHTTYTATRLLPARRTRSALTAPAAPAHPVQITTTDHAFDWLTTELPTLVTAIEHTHATHPTHTLGLSTTLYPYFRAVGHWHHARVILRTALTTATRTGDLRAQAAVLSDLGYVYRRQGDLDAAVAALTRTFELHTRNSAPLGQAAALTDLGYVQVLRGELDEARDTSRRAVDLYAGSGDLLARANALNNLGYVHLLRGEADEAGDALTQAVDLYRRSEDPLAQANALNYLGCVHLLRGRTSQAVELQARALDLHVRRGDLLGQANAHLGVGIAHHRQHEPGPACFHLTRALEIFTRGEDVDAQAETHNALGDLALDHPESGSARGHYSTALGLARTCGTRLHEANALVGEARCLHRAGDIPQAMSHLRDALTIQRAMNAPQTPRTTRLLAAVEHERSNR</sequence>
<comment type="caution">
    <text evidence="2">The sequence shown here is derived from an EMBL/GenBank/DDBJ whole genome shotgun (WGS) entry which is preliminary data.</text>
</comment>
<dbReference type="OrthoDB" id="581105at2"/>
<gene>
    <name evidence="2" type="ORF">CLV43_11153</name>
</gene>
<dbReference type="Pfam" id="PF13424">
    <property type="entry name" value="TPR_12"/>
    <property type="match status" value="2"/>
</dbReference>
<dbReference type="RefSeq" id="WP_146174983.1">
    <property type="nucleotide sequence ID" value="NZ_PVTF01000011.1"/>
</dbReference>
<dbReference type="PROSITE" id="PS50005">
    <property type="entry name" value="TPR"/>
    <property type="match status" value="2"/>
</dbReference>
<evidence type="ECO:0000313" key="2">
    <source>
        <dbReference type="EMBL" id="PRY36681.1"/>
    </source>
</evidence>
<dbReference type="Gene3D" id="1.25.40.10">
    <property type="entry name" value="Tetratricopeptide repeat domain"/>
    <property type="match status" value="1"/>
</dbReference>
<dbReference type="SMART" id="SM00028">
    <property type="entry name" value="TPR"/>
    <property type="match status" value="7"/>
</dbReference>
<dbReference type="EMBL" id="PVTF01000011">
    <property type="protein sequence ID" value="PRY36681.1"/>
    <property type="molecule type" value="Genomic_DNA"/>
</dbReference>
<organism evidence="2 3">
    <name type="scientific">Umezawaea tangerina</name>
    <dbReference type="NCBI Taxonomy" id="84725"/>
    <lineage>
        <taxon>Bacteria</taxon>
        <taxon>Bacillati</taxon>
        <taxon>Actinomycetota</taxon>
        <taxon>Actinomycetes</taxon>
        <taxon>Pseudonocardiales</taxon>
        <taxon>Pseudonocardiaceae</taxon>
        <taxon>Umezawaea</taxon>
    </lineage>
</organism>
<keyword evidence="1" id="KW-0802">TPR repeat</keyword>
<reference evidence="2 3" key="1">
    <citation type="submission" date="2018-03" db="EMBL/GenBank/DDBJ databases">
        <title>Genomic Encyclopedia of Archaeal and Bacterial Type Strains, Phase II (KMG-II): from individual species to whole genera.</title>
        <authorList>
            <person name="Goeker M."/>
        </authorList>
    </citation>
    <scope>NUCLEOTIDE SEQUENCE [LARGE SCALE GENOMIC DNA]</scope>
    <source>
        <strain evidence="2 3">DSM 44720</strain>
    </source>
</reference>
<dbReference type="PANTHER" id="PTHR47691:SF3">
    <property type="entry name" value="HTH-TYPE TRANSCRIPTIONAL REGULATOR RV0890C-RELATED"/>
    <property type="match status" value="1"/>
</dbReference>
<dbReference type="Gene3D" id="3.40.50.300">
    <property type="entry name" value="P-loop containing nucleotide triphosphate hydrolases"/>
    <property type="match status" value="1"/>
</dbReference>